<dbReference type="GeneID" id="79853185"/>
<keyword evidence="4 7" id="KW-0378">Hydrolase</keyword>
<dbReference type="PROSITE" id="PS00629">
    <property type="entry name" value="IMP_1"/>
    <property type="match status" value="1"/>
</dbReference>
<dbReference type="Pfam" id="PF00459">
    <property type="entry name" value="Inositol_P"/>
    <property type="match status" value="1"/>
</dbReference>
<evidence type="ECO:0000256" key="6">
    <source>
        <dbReference type="PIRSR" id="PIRSR600760-2"/>
    </source>
</evidence>
<dbReference type="InterPro" id="IPR033942">
    <property type="entry name" value="IMPase"/>
</dbReference>
<dbReference type="EMBL" id="VHIR01000009">
    <property type="protein sequence ID" value="TQE43430.1"/>
    <property type="molecule type" value="Genomic_DNA"/>
</dbReference>
<dbReference type="Proteomes" id="UP000318080">
    <property type="component" value="Unassembled WGS sequence"/>
</dbReference>
<keyword evidence="9" id="KW-1185">Reference proteome</keyword>
<comment type="caution">
    <text evidence="8">The sequence shown here is derived from an EMBL/GenBank/DDBJ whole genome shotgun (WGS) entry which is preliminary data.</text>
</comment>
<keyword evidence="3 6" id="KW-0479">Metal-binding</keyword>
<keyword evidence="5 6" id="KW-0460">Magnesium</keyword>
<dbReference type="Gene3D" id="3.30.540.10">
    <property type="entry name" value="Fructose-1,6-Bisphosphatase, subunit A, domain 1"/>
    <property type="match status" value="1"/>
</dbReference>
<reference evidence="8 9" key="1">
    <citation type="submission" date="2019-06" db="EMBL/GenBank/DDBJ databases">
        <title>Draft genome of C. phoceense Strain 272.</title>
        <authorList>
            <person name="Pacheco L.G.C."/>
            <person name="Barberis C.M."/>
            <person name="Almuzara M.N."/>
            <person name="Traglia G.M."/>
            <person name="Santos C.S."/>
            <person name="Rocha D.J.P.G."/>
            <person name="Aguiar E.R.G.R."/>
            <person name="Vay C.A."/>
        </authorList>
    </citation>
    <scope>NUCLEOTIDE SEQUENCE [LARGE SCALE GENOMIC DNA]</scope>
    <source>
        <strain evidence="8 9">272</strain>
    </source>
</reference>
<feature type="binding site" evidence="6">
    <location>
        <position position="106"/>
    </location>
    <ligand>
        <name>Mg(2+)</name>
        <dbReference type="ChEBI" id="CHEBI:18420"/>
        <label>1</label>
        <note>catalytic</note>
    </ligand>
</feature>
<comment type="cofactor">
    <cofactor evidence="2 6 7">
        <name>Mg(2+)</name>
        <dbReference type="ChEBI" id="CHEBI:18420"/>
    </cofactor>
</comment>
<evidence type="ECO:0000256" key="1">
    <source>
        <dbReference type="ARBA" id="ARBA00001033"/>
    </source>
</evidence>
<proteinExistence type="inferred from homology"/>
<dbReference type="PANTHER" id="PTHR20854">
    <property type="entry name" value="INOSITOL MONOPHOSPHATASE"/>
    <property type="match status" value="1"/>
</dbReference>
<organism evidence="8 9">
    <name type="scientific">Corynebacterium phoceense</name>
    <dbReference type="NCBI Taxonomy" id="1686286"/>
    <lineage>
        <taxon>Bacteria</taxon>
        <taxon>Bacillati</taxon>
        <taxon>Actinomycetota</taxon>
        <taxon>Actinomycetes</taxon>
        <taxon>Mycobacteriales</taxon>
        <taxon>Corynebacteriaceae</taxon>
        <taxon>Corynebacterium</taxon>
    </lineage>
</organism>
<dbReference type="AlphaFoldDB" id="A0A540R6R6"/>
<name>A0A540R6R6_9CORY</name>
<evidence type="ECO:0000256" key="4">
    <source>
        <dbReference type="ARBA" id="ARBA00022801"/>
    </source>
</evidence>
<feature type="binding site" evidence="6">
    <location>
        <position position="235"/>
    </location>
    <ligand>
        <name>Mg(2+)</name>
        <dbReference type="ChEBI" id="CHEBI:18420"/>
        <label>1</label>
        <note>catalytic</note>
    </ligand>
</feature>
<comment type="similarity">
    <text evidence="7">Belongs to the inositol monophosphatase superfamily.</text>
</comment>
<comment type="catalytic activity">
    <reaction evidence="1 7">
        <text>a myo-inositol phosphate + H2O = myo-inositol + phosphate</text>
        <dbReference type="Rhea" id="RHEA:24056"/>
        <dbReference type="ChEBI" id="CHEBI:15377"/>
        <dbReference type="ChEBI" id="CHEBI:17268"/>
        <dbReference type="ChEBI" id="CHEBI:43474"/>
        <dbReference type="ChEBI" id="CHEBI:84139"/>
        <dbReference type="EC" id="3.1.3.25"/>
    </reaction>
</comment>
<feature type="binding site" evidence="6">
    <location>
        <position position="87"/>
    </location>
    <ligand>
        <name>Mg(2+)</name>
        <dbReference type="ChEBI" id="CHEBI:18420"/>
        <label>1</label>
        <note>catalytic</note>
    </ligand>
</feature>
<dbReference type="STRING" id="1686286.GCA_900092335_01995"/>
<evidence type="ECO:0000256" key="5">
    <source>
        <dbReference type="ARBA" id="ARBA00022842"/>
    </source>
</evidence>
<evidence type="ECO:0000256" key="3">
    <source>
        <dbReference type="ARBA" id="ARBA00022723"/>
    </source>
</evidence>
<evidence type="ECO:0000256" key="2">
    <source>
        <dbReference type="ARBA" id="ARBA00001946"/>
    </source>
</evidence>
<dbReference type="InterPro" id="IPR000760">
    <property type="entry name" value="Inositol_monophosphatase-like"/>
</dbReference>
<dbReference type="EC" id="3.1.3.25" evidence="7"/>
<evidence type="ECO:0000313" key="9">
    <source>
        <dbReference type="Proteomes" id="UP000318080"/>
    </source>
</evidence>
<feature type="binding site" evidence="6">
    <location>
        <position position="103"/>
    </location>
    <ligand>
        <name>Mg(2+)</name>
        <dbReference type="ChEBI" id="CHEBI:18420"/>
        <label>1</label>
        <note>catalytic</note>
    </ligand>
</feature>
<dbReference type="GO" id="GO:0008934">
    <property type="term" value="F:inositol monophosphate 1-phosphatase activity"/>
    <property type="evidence" value="ECO:0007669"/>
    <property type="project" value="InterPro"/>
</dbReference>
<dbReference type="InterPro" id="IPR020583">
    <property type="entry name" value="Inositol_monoP_metal-BS"/>
</dbReference>
<dbReference type="Gene3D" id="3.40.190.80">
    <property type="match status" value="1"/>
</dbReference>
<sequence length="291" mass="29982">MSAAAPEVPEDVDAVELRDLAVRVAGQAAALIRTRRAELAGPQGAGLHAHHTKSSAVDPVTEVDEASESFITGELLAARPFDGLLGEEGAARESSSGVTWVVDPIDGTVNFLYGVPDYAVSIGAVVDGEPVAGCVVNVAQDVTYAAALGHGATVVRGGSSPQPVHPRTETDPALSLVATGFGYEASRRRAQAEVLVRLLPQVRDIRRIGAAALDICRVADGSVDVYYEHGIKAWDCAAGTIIAREAGCAVVHPGMEADGKDGAIFFAAQPSVAPAAWATLSEAKGTDKIPA</sequence>
<feature type="binding site" evidence="6">
    <location>
        <position position="105"/>
    </location>
    <ligand>
        <name>Mg(2+)</name>
        <dbReference type="ChEBI" id="CHEBI:18420"/>
        <label>1</label>
        <note>catalytic</note>
    </ligand>
</feature>
<dbReference type="PANTHER" id="PTHR20854:SF4">
    <property type="entry name" value="INOSITOL-1-MONOPHOSPHATASE-RELATED"/>
    <property type="match status" value="1"/>
</dbReference>
<dbReference type="GO" id="GO:0046872">
    <property type="term" value="F:metal ion binding"/>
    <property type="evidence" value="ECO:0007669"/>
    <property type="project" value="UniProtKB-KW"/>
</dbReference>
<dbReference type="GO" id="GO:0007165">
    <property type="term" value="P:signal transduction"/>
    <property type="evidence" value="ECO:0007669"/>
    <property type="project" value="TreeGrafter"/>
</dbReference>
<dbReference type="SUPFAM" id="SSF56655">
    <property type="entry name" value="Carbohydrate phosphatase"/>
    <property type="match status" value="1"/>
</dbReference>
<dbReference type="CDD" id="cd01639">
    <property type="entry name" value="IMPase"/>
    <property type="match status" value="1"/>
</dbReference>
<dbReference type="PRINTS" id="PR00377">
    <property type="entry name" value="IMPHPHTASES"/>
</dbReference>
<dbReference type="RefSeq" id="WP_066493276.1">
    <property type="nucleotide sequence ID" value="NZ_JADPQA010000005.1"/>
</dbReference>
<protein>
    <recommendedName>
        <fullName evidence="7">Inositol-1-monophosphatase</fullName>
        <ecNumber evidence="7">3.1.3.25</ecNumber>
    </recommendedName>
</protein>
<evidence type="ECO:0000256" key="7">
    <source>
        <dbReference type="RuleBase" id="RU364068"/>
    </source>
</evidence>
<accession>A0A540R6R6</accession>
<dbReference type="GO" id="GO:0006020">
    <property type="term" value="P:inositol metabolic process"/>
    <property type="evidence" value="ECO:0007669"/>
    <property type="project" value="TreeGrafter"/>
</dbReference>
<gene>
    <name evidence="8" type="ORF">EJK80_07230</name>
</gene>
<evidence type="ECO:0000313" key="8">
    <source>
        <dbReference type="EMBL" id="TQE43430.1"/>
    </source>
</evidence>